<reference evidence="1" key="1">
    <citation type="journal article" date="2020" name="mSystems">
        <title>Genome- and Community-Level Interaction Insights into Carbon Utilization and Element Cycling Functions of Hydrothermarchaeota in Hydrothermal Sediment.</title>
        <authorList>
            <person name="Zhou Z."/>
            <person name="Liu Y."/>
            <person name="Xu W."/>
            <person name="Pan J."/>
            <person name="Luo Z.H."/>
            <person name="Li M."/>
        </authorList>
    </citation>
    <scope>NUCLEOTIDE SEQUENCE [LARGE SCALE GENOMIC DNA]</scope>
    <source>
        <strain evidence="1">SpSt-508</strain>
    </source>
</reference>
<proteinExistence type="predicted"/>
<organism evidence="1">
    <name type="scientific">Schlesneria paludicola</name>
    <dbReference type="NCBI Taxonomy" id="360056"/>
    <lineage>
        <taxon>Bacteria</taxon>
        <taxon>Pseudomonadati</taxon>
        <taxon>Planctomycetota</taxon>
        <taxon>Planctomycetia</taxon>
        <taxon>Planctomycetales</taxon>
        <taxon>Planctomycetaceae</taxon>
        <taxon>Schlesneria</taxon>
    </lineage>
</organism>
<dbReference type="EMBL" id="DSVQ01000006">
    <property type="protein sequence ID" value="HGT38322.1"/>
    <property type="molecule type" value="Genomic_DNA"/>
</dbReference>
<sequence length="762" mass="79875">MPRLWTYVVCWLTAVHGFSPWLTAQEPVLSGQTPGALLPGQSQSVQFSGANLAGAKRLWLSFPAEVVLTEGIPDNGTKPDSVSWTIRVPAETAVGIYGARVLTDKGVSPLRLVLVDDLPSVPQAGNNHTPAQAQPLSWPCAVDGAVANLAVHYFKIAVSQGQQLSVEVLARRIGSPLDPMLRILDARGRELAFNDDAPGLSGDAQLAYTFPAAGEYLIELRDIRYQGGPYRLRLGDFPCATVAFPLAVQRGVATSVQVAGISTEQTPPATVTAPTDPAVRWLSVSWKRDGGASSGFSQVEVSDRPQVVEIEPNHALEQAQRIELTHDIHGRIDPPRDVDRFVFTANKDQSYVFTGVTRQQGSPADLHLKVLNKEGGQIAAVDDTGIHEGSMTVKFPADGDYVLVVEDLSQRGGPNFAYRVAITPAPQPFQLVVSSDTSNVPAGGAVGFTVTAARQGYNGPIEISVSGLPEGFSASRTVIGPGRNDALLTIQCQPDAPAGVLHTIQVVGTATVGNDRVAVVAEFSGALRQRLANMRFPPPALTRTLAAAVAPAPGFRWFAEPAEIVFGKDLSATLTVKATRSEGFDEAIAIAVQPPQNGLPPGITAAVKNIDKGAGEVAITFSANNQAPLGEFTAGLLGTLKQGDKTVTQPLAVRLNLQPPMTVSVDAGSGKIARGGELAVKVKVVRNPALTAPVNLVVQNLPKGVTAAAANLPPEASEVELKLAAAADADQTTVNNVTVKAEAAAGNAKFEATSPAVALTVE</sequence>
<protein>
    <recommendedName>
        <fullName evidence="2">Peptidase C-terminal archaeal/bacterial domain-containing protein</fullName>
    </recommendedName>
</protein>
<name>A0A7C4LJ05_9PLAN</name>
<evidence type="ECO:0000313" key="1">
    <source>
        <dbReference type="EMBL" id="HGT38322.1"/>
    </source>
</evidence>
<dbReference type="Gene3D" id="2.60.120.380">
    <property type="match status" value="2"/>
</dbReference>
<accession>A0A7C4LJ05</accession>
<evidence type="ECO:0008006" key="2">
    <source>
        <dbReference type="Google" id="ProtNLM"/>
    </source>
</evidence>
<gene>
    <name evidence="1" type="ORF">ENS64_03530</name>
</gene>
<dbReference type="AlphaFoldDB" id="A0A7C4LJ05"/>
<comment type="caution">
    <text evidence="1">The sequence shown here is derived from an EMBL/GenBank/DDBJ whole genome shotgun (WGS) entry which is preliminary data.</text>
</comment>